<accession>A0A411YZG5</accession>
<feature type="domain" description="Saccharopine dehydrogenase-like C-terminal" evidence="3">
    <location>
        <begin position="117"/>
        <end position="370"/>
    </location>
</feature>
<evidence type="ECO:0000313" key="4">
    <source>
        <dbReference type="EMBL" id="RGP36197.1"/>
    </source>
</evidence>
<evidence type="ECO:0000259" key="2">
    <source>
        <dbReference type="Pfam" id="PF03435"/>
    </source>
</evidence>
<dbReference type="SUPFAM" id="SSF55347">
    <property type="entry name" value="Glyceraldehyde-3-phosphate dehydrogenase-like, C-terminal domain"/>
    <property type="match status" value="1"/>
</dbReference>
<dbReference type="GO" id="GO:0005737">
    <property type="term" value="C:cytoplasm"/>
    <property type="evidence" value="ECO:0007669"/>
    <property type="project" value="TreeGrafter"/>
</dbReference>
<dbReference type="RefSeq" id="WP_118154217.1">
    <property type="nucleotide sequence ID" value="NZ_QWEY01000009.1"/>
</dbReference>
<evidence type="ECO:0000313" key="5">
    <source>
        <dbReference type="Proteomes" id="UP000284547"/>
    </source>
</evidence>
<protein>
    <submittedName>
        <fullName evidence="4">Saccharopine dehydrogenase</fullName>
    </submittedName>
</protein>
<feature type="domain" description="Saccharopine dehydrogenase NADP binding" evidence="2">
    <location>
        <begin position="25"/>
        <end position="111"/>
    </location>
</feature>
<dbReference type="InterPro" id="IPR036291">
    <property type="entry name" value="NAD(P)-bd_dom_sf"/>
</dbReference>
<dbReference type="PANTHER" id="PTHR11133">
    <property type="entry name" value="SACCHAROPINE DEHYDROGENASE"/>
    <property type="match status" value="1"/>
</dbReference>
<proteinExistence type="predicted"/>
<dbReference type="OrthoDB" id="973788at2"/>
<dbReference type="Proteomes" id="UP000284547">
    <property type="component" value="Unassembled WGS sequence"/>
</dbReference>
<evidence type="ECO:0000256" key="1">
    <source>
        <dbReference type="ARBA" id="ARBA00023002"/>
    </source>
</evidence>
<dbReference type="Gene3D" id="3.30.360.10">
    <property type="entry name" value="Dihydrodipicolinate Reductase, domain 2"/>
    <property type="match status" value="1"/>
</dbReference>
<dbReference type="PANTHER" id="PTHR11133:SF22">
    <property type="entry name" value="ALPHA-AMINOADIPIC SEMIALDEHYDE SYNTHASE, MITOCHONDRIAL"/>
    <property type="match status" value="1"/>
</dbReference>
<comment type="caution">
    <text evidence="4">The sequence shown here is derived from an EMBL/GenBank/DDBJ whole genome shotgun (WGS) entry which is preliminary data.</text>
</comment>
<dbReference type="SUPFAM" id="SSF51735">
    <property type="entry name" value="NAD(P)-binding Rossmann-fold domains"/>
    <property type="match status" value="1"/>
</dbReference>
<dbReference type="Gene3D" id="3.40.50.720">
    <property type="entry name" value="NAD(P)-binding Rossmann-like Domain"/>
    <property type="match status" value="1"/>
</dbReference>
<keyword evidence="5" id="KW-1185">Reference proteome</keyword>
<dbReference type="InterPro" id="IPR005097">
    <property type="entry name" value="Sacchrp_dh_NADP-bd"/>
</dbReference>
<name>A0A411YZG5_9RHOB</name>
<dbReference type="Pfam" id="PF16653">
    <property type="entry name" value="Sacchrp_dh_C"/>
    <property type="match status" value="1"/>
</dbReference>
<dbReference type="Pfam" id="PF03435">
    <property type="entry name" value="Sacchrp_dh_NADP"/>
    <property type="match status" value="1"/>
</dbReference>
<dbReference type="AlphaFoldDB" id="A0A411YZG5"/>
<reference evidence="4 5" key="1">
    <citation type="submission" date="2018-08" db="EMBL/GenBank/DDBJ databases">
        <title>Flavobacterium tibetense sp. nov., isolated from a wetland YonghuCo on Tibetan Plateau.</title>
        <authorList>
            <person name="Phurbu D."/>
            <person name="Lu H."/>
            <person name="Xing P."/>
        </authorList>
    </citation>
    <scope>NUCLEOTIDE SEQUENCE [LARGE SCALE GENOMIC DNA]</scope>
    <source>
        <strain evidence="4 5">DJC</strain>
    </source>
</reference>
<evidence type="ECO:0000259" key="3">
    <source>
        <dbReference type="Pfam" id="PF16653"/>
    </source>
</evidence>
<dbReference type="GO" id="GO:0004753">
    <property type="term" value="F:saccharopine dehydrogenase activity"/>
    <property type="evidence" value="ECO:0007669"/>
    <property type="project" value="TreeGrafter"/>
</dbReference>
<dbReference type="InterPro" id="IPR032095">
    <property type="entry name" value="Sacchrp_dh-like_C"/>
</dbReference>
<gene>
    <name evidence="4" type="ORF">D1012_15505</name>
</gene>
<dbReference type="EMBL" id="QWEY01000009">
    <property type="protein sequence ID" value="RGP36197.1"/>
    <property type="molecule type" value="Genomic_DNA"/>
</dbReference>
<organism evidence="4 5">
    <name type="scientific">Pseudotabrizicola alkalilacus</name>
    <dbReference type="NCBI Taxonomy" id="2305252"/>
    <lineage>
        <taxon>Bacteria</taxon>
        <taxon>Pseudomonadati</taxon>
        <taxon>Pseudomonadota</taxon>
        <taxon>Alphaproteobacteria</taxon>
        <taxon>Rhodobacterales</taxon>
        <taxon>Paracoccaceae</taxon>
        <taxon>Pseudotabrizicola</taxon>
    </lineage>
</organism>
<keyword evidence="1" id="KW-0560">Oxidoreductase</keyword>
<sequence>MTIHWCGTGLSSIPGLRRLIDGGHDVVVWNRTVDKAREAVGDIATDIRAFTLQALSDALHPGDIAISMLPADQHVPIAQLCLQKDANFVSSSYIAPDMRALDGQFREKGLVSLNEIGLDPGIDHLMAHDLVARYRASPAYHADNILSFTSYCGGVPKQPNAFRYKFSWAPAGVLKALRSPSRSLRNFSELRVNRPWDAITAYDAPLPQPESFEVYPNRDSLPFVTDYRFDPAWKLRDFVRGTIRLNGWAEAWGPIFAEIEALEGASPAEIDTALTARANALLKDNSYAPDEPDRVVLFVSLKAERDGKPVFHETWAMDAAGDARGTAMARLVSVPVSLGVEAVVRREIPAGVHPAPHDPRLIAAWMDQVQGLVQYLNRVDHLA</sequence>
<dbReference type="GO" id="GO:0019878">
    <property type="term" value="P:lysine biosynthetic process via aminoadipic acid"/>
    <property type="evidence" value="ECO:0007669"/>
    <property type="project" value="TreeGrafter"/>
</dbReference>
<dbReference type="InterPro" id="IPR051168">
    <property type="entry name" value="AASS"/>
</dbReference>